<dbReference type="Pfam" id="PF04376">
    <property type="entry name" value="ATE_N"/>
    <property type="match status" value="1"/>
</dbReference>
<organism evidence="7 8">
    <name type="scientific">Brevundimonas terrae</name>
    <dbReference type="NCBI Taxonomy" id="363631"/>
    <lineage>
        <taxon>Bacteria</taxon>
        <taxon>Pseudomonadati</taxon>
        <taxon>Pseudomonadota</taxon>
        <taxon>Alphaproteobacteria</taxon>
        <taxon>Caulobacterales</taxon>
        <taxon>Caulobacteraceae</taxon>
        <taxon>Brevundimonas</taxon>
    </lineage>
</organism>
<comment type="subcellular location">
    <subcellularLocation>
        <location evidence="4">Cytoplasm</location>
    </subcellularLocation>
</comment>
<evidence type="ECO:0000256" key="4">
    <source>
        <dbReference type="HAMAP-Rule" id="MF_00689"/>
    </source>
</evidence>
<dbReference type="InterPro" id="IPR030700">
    <property type="entry name" value="N-end_Aminoacyl_Trfase"/>
</dbReference>
<evidence type="ECO:0000259" key="5">
    <source>
        <dbReference type="Pfam" id="PF04376"/>
    </source>
</evidence>
<sequence>MTEHVPTRQLQFFVTAEAPCPYLKGKQERKVFTHLPFADAASVNDALSHAGFRRSQNIAYRPACEQCAACVSVRIPVDRFVANRTNRKIINRNADLDRFVVDPVATDEQYDLLKTYLAARHPDGGMNEMNGSDFMTMVEDSTVRTHIVEYRLRDGNEKRGTLVGFTLADLLNDGLSLVYSAFDPEMPHRSLGRYAVLDHLHQARTINLPYVYLGYWVQGSPTMDYKSQYQPLEGLTLFGWQPIQP</sequence>
<dbReference type="PANTHER" id="PTHR21367:SF1">
    <property type="entry name" value="ARGINYL-TRNA--PROTEIN TRANSFERASE 1"/>
    <property type="match status" value="1"/>
</dbReference>
<dbReference type="InterPro" id="IPR007471">
    <property type="entry name" value="N-end_Aminoacyl_Trfase_N"/>
</dbReference>
<evidence type="ECO:0000256" key="2">
    <source>
        <dbReference type="ARBA" id="ARBA00022679"/>
    </source>
</evidence>
<keyword evidence="8" id="KW-1185">Reference proteome</keyword>
<proteinExistence type="inferred from homology"/>
<gene>
    <name evidence="4" type="primary">bpt</name>
    <name evidence="7" type="ORF">GCM10009093_20870</name>
</gene>
<dbReference type="PIRSF" id="PIRSF037208">
    <property type="entry name" value="ATE_pro_prd"/>
    <property type="match status" value="1"/>
</dbReference>
<evidence type="ECO:0000256" key="1">
    <source>
        <dbReference type="ARBA" id="ARBA00022490"/>
    </source>
</evidence>
<keyword evidence="3 4" id="KW-0012">Acyltransferase</keyword>
<dbReference type="RefSeq" id="WP_167177453.1">
    <property type="nucleotide sequence ID" value="NZ_BAAAEJ010000007.1"/>
</dbReference>
<name>A0ABP3IAB7_9CAUL</name>
<dbReference type="Pfam" id="PF04377">
    <property type="entry name" value="ATE_C"/>
    <property type="match status" value="1"/>
</dbReference>
<dbReference type="SUPFAM" id="SSF55729">
    <property type="entry name" value="Acyl-CoA N-acyltransferases (Nat)"/>
    <property type="match status" value="1"/>
</dbReference>
<dbReference type="NCBIfam" id="NF002346">
    <property type="entry name" value="PRK01305.2-3"/>
    <property type="match status" value="1"/>
</dbReference>
<evidence type="ECO:0000313" key="8">
    <source>
        <dbReference type="Proteomes" id="UP001500791"/>
    </source>
</evidence>
<dbReference type="PANTHER" id="PTHR21367">
    <property type="entry name" value="ARGININE-TRNA-PROTEIN TRANSFERASE 1"/>
    <property type="match status" value="1"/>
</dbReference>
<reference evidence="8" key="1">
    <citation type="journal article" date="2019" name="Int. J. Syst. Evol. Microbiol.">
        <title>The Global Catalogue of Microorganisms (GCM) 10K type strain sequencing project: providing services to taxonomists for standard genome sequencing and annotation.</title>
        <authorList>
            <consortium name="The Broad Institute Genomics Platform"/>
            <consortium name="The Broad Institute Genome Sequencing Center for Infectious Disease"/>
            <person name="Wu L."/>
            <person name="Ma J."/>
        </authorList>
    </citation>
    <scope>NUCLEOTIDE SEQUENCE [LARGE SCALE GENOMIC DNA]</scope>
    <source>
        <strain evidence="8">JCM 13476</strain>
    </source>
</reference>
<evidence type="ECO:0000256" key="3">
    <source>
        <dbReference type="ARBA" id="ARBA00023315"/>
    </source>
</evidence>
<keyword evidence="1 4" id="KW-0963">Cytoplasm</keyword>
<comment type="caution">
    <text evidence="7">The sequence shown here is derived from an EMBL/GenBank/DDBJ whole genome shotgun (WGS) entry which is preliminary data.</text>
</comment>
<dbReference type="EMBL" id="BAAAEJ010000007">
    <property type="protein sequence ID" value="GAA0394093.1"/>
    <property type="molecule type" value="Genomic_DNA"/>
</dbReference>
<comment type="function">
    <text evidence="4">Functions in the N-end rule pathway of protein degradation where it conjugates Leu from its aminoacyl-tRNA to the N-termini of proteins containing an N-terminal aspartate or glutamate.</text>
</comment>
<comment type="catalytic activity">
    <reaction evidence="4">
        <text>N-terminal L-aspartyl-[protein] + L-leucyl-tRNA(Leu) = N-terminal L-leucyl-L-aspartyl-[protein] + tRNA(Leu) + H(+)</text>
        <dbReference type="Rhea" id="RHEA:50420"/>
        <dbReference type="Rhea" id="RHEA-COMP:9613"/>
        <dbReference type="Rhea" id="RHEA-COMP:9622"/>
        <dbReference type="Rhea" id="RHEA-COMP:12669"/>
        <dbReference type="Rhea" id="RHEA-COMP:12674"/>
        <dbReference type="ChEBI" id="CHEBI:15378"/>
        <dbReference type="ChEBI" id="CHEBI:64720"/>
        <dbReference type="ChEBI" id="CHEBI:78442"/>
        <dbReference type="ChEBI" id="CHEBI:78494"/>
        <dbReference type="ChEBI" id="CHEBI:133042"/>
        <dbReference type="EC" id="2.3.2.29"/>
    </reaction>
</comment>
<dbReference type="HAMAP" id="MF_00689">
    <property type="entry name" value="Bpt"/>
    <property type="match status" value="1"/>
</dbReference>
<dbReference type="Proteomes" id="UP001500791">
    <property type="component" value="Unassembled WGS sequence"/>
</dbReference>
<dbReference type="NCBIfam" id="NF002342">
    <property type="entry name" value="PRK01305.1-3"/>
    <property type="match status" value="1"/>
</dbReference>
<dbReference type="InterPro" id="IPR016181">
    <property type="entry name" value="Acyl_CoA_acyltransferase"/>
</dbReference>
<comment type="catalytic activity">
    <reaction evidence="4">
        <text>N-terminal L-glutamyl-[protein] + L-leucyl-tRNA(Leu) = N-terminal L-leucyl-L-glutamyl-[protein] + tRNA(Leu) + H(+)</text>
        <dbReference type="Rhea" id="RHEA:50412"/>
        <dbReference type="Rhea" id="RHEA-COMP:9613"/>
        <dbReference type="Rhea" id="RHEA-COMP:9622"/>
        <dbReference type="Rhea" id="RHEA-COMP:12664"/>
        <dbReference type="Rhea" id="RHEA-COMP:12668"/>
        <dbReference type="ChEBI" id="CHEBI:15378"/>
        <dbReference type="ChEBI" id="CHEBI:64721"/>
        <dbReference type="ChEBI" id="CHEBI:78442"/>
        <dbReference type="ChEBI" id="CHEBI:78494"/>
        <dbReference type="ChEBI" id="CHEBI:133041"/>
        <dbReference type="EC" id="2.3.2.29"/>
    </reaction>
</comment>
<dbReference type="NCBIfam" id="NF002343">
    <property type="entry name" value="PRK01305.1-4"/>
    <property type="match status" value="1"/>
</dbReference>
<comment type="similarity">
    <text evidence="4">Belongs to the R-transferase family. Bpt subfamily.</text>
</comment>
<evidence type="ECO:0000259" key="6">
    <source>
        <dbReference type="Pfam" id="PF04377"/>
    </source>
</evidence>
<feature type="domain" description="N-end aminoacyl transferase N-terminal" evidence="5">
    <location>
        <begin position="19"/>
        <end position="88"/>
    </location>
</feature>
<accession>A0ABP3IAB7</accession>
<evidence type="ECO:0000313" key="7">
    <source>
        <dbReference type="EMBL" id="GAA0394093.1"/>
    </source>
</evidence>
<dbReference type="InterPro" id="IPR007472">
    <property type="entry name" value="N-end_Aminoacyl_Trfase_C"/>
</dbReference>
<protein>
    <recommendedName>
        <fullName evidence="4">Aspartate/glutamate leucyltransferase</fullName>
        <ecNumber evidence="4">2.3.2.29</ecNumber>
    </recommendedName>
</protein>
<keyword evidence="2 4" id="KW-0808">Transferase</keyword>
<dbReference type="InterPro" id="IPR017138">
    <property type="entry name" value="Asp_Glu_LeuTrfase"/>
</dbReference>
<feature type="domain" description="N-end rule aminoacyl transferase C-terminal" evidence="6">
    <location>
        <begin position="108"/>
        <end position="235"/>
    </location>
</feature>
<dbReference type="EC" id="2.3.2.29" evidence="4"/>